<accession>A0ACB7Z2V6</accession>
<dbReference type="EMBL" id="CM037154">
    <property type="protein sequence ID" value="KAH7859845.1"/>
    <property type="molecule type" value="Genomic_DNA"/>
</dbReference>
<evidence type="ECO:0000313" key="1">
    <source>
        <dbReference type="EMBL" id="KAH7859845.1"/>
    </source>
</evidence>
<comment type="caution">
    <text evidence="1">The sequence shown here is derived from an EMBL/GenBank/DDBJ whole genome shotgun (WGS) entry which is preliminary data.</text>
</comment>
<gene>
    <name evidence="1" type="ORF">Vadar_006162</name>
</gene>
<protein>
    <submittedName>
        <fullName evidence="1">Uncharacterized protein</fullName>
    </submittedName>
</protein>
<proteinExistence type="predicted"/>
<organism evidence="1 2">
    <name type="scientific">Vaccinium darrowii</name>
    <dbReference type="NCBI Taxonomy" id="229202"/>
    <lineage>
        <taxon>Eukaryota</taxon>
        <taxon>Viridiplantae</taxon>
        <taxon>Streptophyta</taxon>
        <taxon>Embryophyta</taxon>
        <taxon>Tracheophyta</taxon>
        <taxon>Spermatophyta</taxon>
        <taxon>Magnoliopsida</taxon>
        <taxon>eudicotyledons</taxon>
        <taxon>Gunneridae</taxon>
        <taxon>Pentapetalae</taxon>
        <taxon>asterids</taxon>
        <taxon>Ericales</taxon>
        <taxon>Ericaceae</taxon>
        <taxon>Vaccinioideae</taxon>
        <taxon>Vaccinieae</taxon>
        <taxon>Vaccinium</taxon>
    </lineage>
</organism>
<evidence type="ECO:0000313" key="2">
    <source>
        <dbReference type="Proteomes" id="UP000828048"/>
    </source>
</evidence>
<name>A0ACB7Z2V6_9ERIC</name>
<keyword evidence="2" id="KW-1185">Reference proteome</keyword>
<sequence>MYWSFAFVAICLLSSALVDDVVVLVAENLKNEVGQDHAAVVEFYAPCDGREGGGFFSWSWRRKENEEGVTSVALTGQEMDQIEVIGDGIDAVALTTLLRKNVGYSQLVSVGPVPGENDDGSSGGDDQALVQVPVGGYYHYPYPYAYGPGHIYEIRGENPDNCCMM</sequence>
<dbReference type="Proteomes" id="UP000828048">
    <property type="component" value="Chromosome 4"/>
</dbReference>
<reference evidence="1 2" key="1">
    <citation type="journal article" date="2021" name="Hortic Res">
        <title>High-quality reference genome and annotation aids understanding of berry development for evergreen blueberry (Vaccinium darrowii).</title>
        <authorList>
            <person name="Yu J."/>
            <person name="Hulse-Kemp A.M."/>
            <person name="Babiker E."/>
            <person name="Staton M."/>
        </authorList>
    </citation>
    <scope>NUCLEOTIDE SEQUENCE [LARGE SCALE GENOMIC DNA]</scope>
    <source>
        <strain evidence="2">cv. NJ 8807/NJ 8810</strain>
        <tissue evidence="1">Young leaf</tissue>
    </source>
</reference>